<evidence type="ECO:0000256" key="2">
    <source>
        <dbReference type="SAM" id="Phobius"/>
    </source>
</evidence>
<keyword evidence="1 4" id="KW-0560">Oxidoreductase</keyword>
<dbReference type="InterPro" id="IPR002869">
    <property type="entry name" value="Pyrv_flavodox_OxRed_cen"/>
</dbReference>
<dbReference type="GO" id="GO:0019164">
    <property type="term" value="F:pyruvate synthase activity"/>
    <property type="evidence" value="ECO:0007669"/>
    <property type="project" value="UniProtKB-EC"/>
</dbReference>
<dbReference type="Gene3D" id="3.40.920.10">
    <property type="entry name" value="Pyruvate-ferredoxin oxidoreductase, PFOR, domain III"/>
    <property type="match status" value="1"/>
</dbReference>
<protein>
    <submittedName>
        <fullName evidence="4">Pyruvate synthase subunit porC</fullName>
        <ecNumber evidence="4">1.2.7.1</ecNumber>
    </submittedName>
</protein>
<keyword evidence="2" id="KW-0812">Transmembrane</keyword>
<dbReference type="AlphaFoldDB" id="A0A175A5V4"/>
<evidence type="ECO:0000313" key="4">
    <source>
        <dbReference type="EMBL" id="CUQ91381.1"/>
    </source>
</evidence>
<organism evidence="4 5">
    <name type="scientific">[Eubacterium] siraeum</name>
    <dbReference type="NCBI Taxonomy" id="39492"/>
    <lineage>
        <taxon>Bacteria</taxon>
        <taxon>Bacillati</taxon>
        <taxon>Bacillota</taxon>
        <taxon>Clostridia</taxon>
        <taxon>Eubacteriales</taxon>
        <taxon>Oscillospiraceae</taxon>
        <taxon>Oscillospiraceae incertae sedis</taxon>
    </lineage>
</organism>
<keyword evidence="2" id="KW-0472">Membrane</keyword>
<gene>
    <name evidence="4" type="primary">porC</name>
    <name evidence="4" type="ORF">ERS852540_02316</name>
</gene>
<dbReference type="PANTHER" id="PTHR42730:SF1">
    <property type="entry name" value="2-OXOGLUTARATE SYNTHASE SUBUNIT KORC"/>
    <property type="match status" value="1"/>
</dbReference>
<dbReference type="InterPro" id="IPR052554">
    <property type="entry name" value="2-oxoglutarate_synth_KorC"/>
</dbReference>
<dbReference type="Proteomes" id="UP000095662">
    <property type="component" value="Unassembled WGS sequence"/>
</dbReference>
<feature type="domain" description="Pyruvate/ketoisovalerate oxidoreductase catalytic" evidence="3">
    <location>
        <begin position="11"/>
        <end position="174"/>
    </location>
</feature>
<evidence type="ECO:0000313" key="5">
    <source>
        <dbReference type="Proteomes" id="UP000095662"/>
    </source>
</evidence>
<proteinExistence type="predicted"/>
<reference evidence="4 5" key="1">
    <citation type="submission" date="2015-09" db="EMBL/GenBank/DDBJ databases">
        <authorList>
            <consortium name="Pathogen Informatics"/>
        </authorList>
    </citation>
    <scope>NUCLEOTIDE SEQUENCE [LARGE SCALE GENOMIC DNA]</scope>
    <source>
        <strain evidence="4 5">2789STDY5834928</strain>
    </source>
</reference>
<dbReference type="OrthoDB" id="9789125at2"/>
<evidence type="ECO:0000259" key="3">
    <source>
        <dbReference type="Pfam" id="PF01558"/>
    </source>
</evidence>
<feature type="transmembrane region" description="Helical" evidence="2">
    <location>
        <begin position="6"/>
        <end position="27"/>
    </location>
</feature>
<accession>A0A175A5V4</accession>
<dbReference type="EC" id="1.2.7.1" evidence="4"/>
<dbReference type="InterPro" id="IPR019752">
    <property type="entry name" value="Pyrv/ketoisovalerate_OxRed_cat"/>
</dbReference>
<dbReference type="STRING" id="39492.ERS852540_02316"/>
<keyword evidence="4" id="KW-0670">Pyruvate</keyword>
<dbReference type="Pfam" id="PF01558">
    <property type="entry name" value="POR"/>
    <property type="match status" value="1"/>
</dbReference>
<dbReference type="EMBL" id="CZBY01000024">
    <property type="protein sequence ID" value="CUQ91381.1"/>
    <property type="molecule type" value="Genomic_DNA"/>
</dbReference>
<evidence type="ECO:0000256" key="1">
    <source>
        <dbReference type="ARBA" id="ARBA00023002"/>
    </source>
</evidence>
<keyword evidence="2" id="KW-1133">Transmembrane helix</keyword>
<sequence length="176" mass="18944">MTNEILLAGFGGQGILFMGKMLAYFGLYENKEVSWLPSYGPEMRGGTCNCSVCVSDDPIGSPLVDSPNTLIVMNTPSYDKFIGSVVPGGTVIIDSTLVDAKCDRTDINVYYVPATALANEHDMKGLANIILVGKLLKETNLTSMETVKKAMEKVIPPKKAHLIDANIKAIELGMAQ</sequence>
<dbReference type="PANTHER" id="PTHR42730">
    <property type="entry name" value="2-OXOGLUTARATE SYNTHASE SUBUNIT KORC"/>
    <property type="match status" value="1"/>
</dbReference>
<name>A0A175A5V4_9FIRM</name>
<dbReference type="SUPFAM" id="SSF53323">
    <property type="entry name" value="Pyruvate-ferredoxin oxidoreductase, PFOR, domain III"/>
    <property type="match status" value="1"/>
</dbReference>